<proteinExistence type="predicted"/>
<dbReference type="Proteomes" id="UP000789920">
    <property type="component" value="Unassembled WGS sequence"/>
</dbReference>
<name>A0ACA9R925_9GLOM</name>
<comment type="caution">
    <text evidence="1">The sequence shown here is derived from an EMBL/GenBank/DDBJ whole genome shotgun (WGS) entry which is preliminary data.</text>
</comment>
<organism evidence="1 2">
    <name type="scientific">Racocetra persica</name>
    <dbReference type="NCBI Taxonomy" id="160502"/>
    <lineage>
        <taxon>Eukaryota</taxon>
        <taxon>Fungi</taxon>
        <taxon>Fungi incertae sedis</taxon>
        <taxon>Mucoromycota</taxon>
        <taxon>Glomeromycotina</taxon>
        <taxon>Glomeromycetes</taxon>
        <taxon>Diversisporales</taxon>
        <taxon>Gigasporaceae</taxon>
        <taxon>Racocetra</taxon>
    </lineage>
</organism>
<evidence type="ECO:0000313" key="1">
    <source>
        <dbReference type="EMBL" id="CAG8782100.1"/>
    </source>
</evidence>
<dbReference type="EMBL" id="CAJVQC010045878">
    <property type="protein sequence ID" value="CAG8782100.1"/>
    <property type="molecule type" value="Genomic_DNA"/>
</dbReference>
<protein>
    <submittedName>
        <fullName evidence="1">20928_t:CDS:1</fullName>
    </submittedName>
</protein>
<sequence length="64" mass="7124">DIQLSKTKLASLQYVLVYLKTRNIMTSLSTHTDKEKLTILTAQTSTSTKEKACISAQTQFITST</sequence>
<keyword evidence="2" id="KW-1185">Reference proteome</keyword>
<reference evidence="1" key="1">
    <citation type="submission" date="2021-06" db="EMBL/GenBank/DDBJ databases">
        <authorList>
            <person name="Kallberg Y."/>
            <person name="Tangrot J."/>
            <person name="Rosling A."/>
        </authorList>
    </citation>
    <scope>NUCLEOTIDE SEQUENCE</scope>
    <source>
        <strain evidence="1">MA461A</strain>
    </source>
</reference>
<feature type="non-terminal residue" evidence="1">
    <location>
        <position position="1"/>
    </location>
</feature>
<accession>A0ACA9R925</accession>
<evidence type="ECO:0000313" key="2">
    <source>
        <dbReference type="Proteomes" id="UP000789920"/>
    </source>
</evidence>
<gene>
    <name evidence="1" type="ORF">RPERSI_LOCUS17744</name>
</gene>